<feature type="compositionally biased region" description="Polar residues" evidence="2">
    <location>
        <begin position="1"/>
        <end position="19"/>
    </location>
</feature>
<name>A0A3B3Q754_9TELE</name>
<dbReference type="AlphaFoldDB" id="A0A3B3Q754"/>
<dbReference type="Gene3D" id="1.10.357.70">
    <property type="entry name" value="Exocyst complex component Sec6, C-terminal domain"/>
    <property type="match status" value="1"/>
</dbReference>
<dbReference type="InterPro" id="IPR042532">
    <property type="entry name" value="EXOC3/Sec6_C"/>
</dbReference>
<dbReference type="STRING" id="1676925.ENSPKIP00000001988"/>
<dbReference type="GO" id="GO:0051601">
    <property type="term" value="P:exocyst localization"/>
    <property type="evidence" value="ECO:0007669"/>
    <property type="project" value="TreeGrafter"/>
</dbReference>
<reference evidence="3" key="1">
    <citation type="submission" date="2025-08" db="UniProtKB">
        <authorList>
            <consortium name="Ensembl"/>
        </authorList>
    </citation>
    <scope>IDENTIFICATION</scope>
</reference>
<dbReference type="KEGG" id="pki:111838104"/>
<evidence type="ECO:0000256" key="2">
    <source>
        <dbReference type="SAM" id="MobiDB-lite"/>
    </source>
</evidence>
<organism evidence="3 4">
    <name type="scientific">Paramormyrops kingsleyae</name>
    <dbReference type="NCBI Taxonomy" id="1676925"/>
    <lineage>
        <taxon>Eukaryota</taxon>
        <taxon>Metazoa</taxon>
        <taxon>Chordata</taxon>
        <taxon>Craniata</taxon>
        <taxon>Vertebrata</taxon>
        <taxon>Euteleostomi</taxon>
        <taxon>Actinopterygii</taxon>
        <taxon>Neopterygii</taxon>
        <taxon>Teleostei</taxon>
        <taxon>Osteoglossocephala</taxon>
        <taxon>Osteoglossomorpha</taxon>
        <taxon>Osteoglossiformes</taxon>
        <taxon>Mormyridae</taxon>
        <taxon>Paramormyrops</taxon>
    </lineage>
</organism>
<dbReference type="GeneTree" id="ENSGT01030000234613"/>
<evidence type="ECO:0000313" key="4">
    <source>
        <dbReference type="Proteomes" id="UP000261540"/>
    </source>
</evidence>
<accession>A0A3B3Q754</accession>
<reference evidence="3" key="2">
    <citation type="submission" date="2025-09" db="UniProtKB">
        <authorList>
            <consortium name="Ensembl"/>
        </authorList>
    </citation>
    <scope>IDENTIFICATION</scope>
</reference>
<keyword evidence="4" id="KW-1185">Reference proteome</keyword>
<dbReference type="OrthoDB" id="190098at2759"/>
<dbReference type="Proteomes" id="UP000261540">
    <property type="component" value="Unplaced"/>
</dbReference>
<dbReference type="Pfam" id="PF06046">
    <property type="entry name" value="Sec6"/>
    <property type="match status" value="1"/>
</dbReference>
<dbReference type="GO" id="GO:0000145">
    <property type="term" value="C:exocyst"/>
    <property type="evidence" value="ECO:0007669"/>
    <property type="project" value="InterPro"/>
</dbReference>
<dbReference type="Ensembl" id="ENSPKIT00000025924.1">
    <property type="protein sequence ID" value="ENSPKIP00000001988.1"/>
    <property type="gene ID" value="ENSPKIG00000020055.1"/>
</dbReference>
<evidence type="ECO:0000256" key="1">
    <source>
        <dbReference type="ARBA" id="ARBA00009447"/>
    </source>
</evidence>
<dbReference type="PANTHER" id="PTHR21292">
    <property type="entry name" value="EXOCYST COMPLEX COMPONENT SEC6-RELATED"/>
    <property type="match status" value="1"/>
</dbReference>
<dbReference type="GO" id="GO:0006887">
    <property type="term" value="P:exocytosis"/>
    <property type="evidence" value="ECO:0007669"/>
    <property type="project" value="InterPro"/>
</dbReference>
<protein>
    <submittedName>
        <fullName evidence="3">Exocyst complex component 3-like protein 4</fullName>
    </submittedName>
</protein>
<feature type="region of interest" description="Disordered" evidence="2">
    <location>
        <begin position="1"/>
        <end position="20"/>
    </location>
</feature>
<dbReference type="GO" id="GO:0000149">
    <property type="term" value="F:SNARE binding"/>
    <property type="evidence" value="ECO:0007669"/>
    <property type="project" value="TreeGrafter"/>
</dbReference>
<comment type="similarity">
    <text evidence="1">Belongs to the SEC6 family.</text>
</comment>
<proteinExistence type="inferred from homology"/>
<sequence>MGNSSSNAGDTKGDSSNIDLTKFQKVHKNDNRENEPLLLRAGEGNTCPAESSSLSAMEIHDLIQSTRLEKAYRSFIFERQELKRQLEENGSKTPSMHLKNKEKDLNLLYKALRDKMMSVVRDSNNEQPCDTELLVKVAQIIQEEEKREKDPGSGEWSWRDSWKEAVRDGVKAKIQSVTLDTKEQNRAWLAVHLGQLGKAVVEDLENVKNNLKKCYHPSFNVFNTYVDSYHQAIAQHLKEIYQKEIETKDSYALLKWILNDYKSEELMGSPTLQPDMCDNIMVLPLEDDFLNQIKEKYWQQLKEVFMNIFRGIINTEQNNMIEKKEPEILDWYHSEMHHDICKALDEYMTRIQEMNANLEGKLLCIFLDELQCFAERFGNDFEQWYTDMSEPLCAQYQIAHINSFISIQEYLEKHRATSAEQVEKVVQKMDAEVNKLGQTLMEKFKEKTEPNFKNLMRGRWISDEPFREIVNDIEVLSELCQHMRPPYKQKFVDEMHYFVAKQYISQMMTSRWSCGRRDHERIVFTLRRQWGVLYENFENMSSSMNWVYPAGEHLVDIIEKKKSEDIKIVLQSLVKDYPDISRKHLRAVLDFSGKLNCLQKWAILNHLDNLHQNPVHAESQNQKFFSEIPIKKIHCFCCVSGH</sequence>
<dbReference type="PANTHER" id="PTHR21292:SF7">
    <property type="entry name" value="EXOCYST COMPLEX COMPONENT 3-LIKE 2"/>
    <property type="match status" value="1"/>
</dbReference>
<dbReference type="InterPro" id="IPR010326">
    <property type="entry name" value="EXOC3/Sec6"/>
</dbReference>
<evidence type="ECO:0000313" key="3">
    <source>
        <dbReference type="Ensembl" id="ENSPKIP00000001988.1"/>
    </source>
</evidence>